<dbReference type="InterPro" id="IPR036895">
    <property type="entry name" value="Uracil-DNA_glycosylase-like_sf"/>
</dbReference>
<dbReference type="Gene3D" id="3.40.470.10">
    <property type="entry name" value="Uracil-DNA glycosylase-like domain"/>
    <property type="match status" value="1"/>
</dbReference>
<evidence type="ECO:0000313" key="4">
    <source>
        <dbReference type="Proteomes" id="UP000188273"/>
    </source>
</evidence>
<dbReference type="InterPro" id="IPR005122">
    <property type="entry name" value="Uracil-DNA_glycosylase-like"/>
</dbReference>
<name>A0A1Q2HP28_9BACT</name>
<protein>
    <submittedName>
        <fullName evidence="3">DNA-deoxyinosine glycosylase</fullName>
    </submittedName>
</protein>
<organism evidence="3 4">
    <name type="scientific">Sedimentisphaera cyanobacteriorum</name>
    <dbReference type="NCBI Taxonomy" id="1940790"/>
    <lineage>
        <taxon>Bacteria</taxon>
        <taxon>Pseudomonadati</taxon>
        <taxon>Planctomycetota</taxon>
        <taxon>Phycisphaerae</taxon>
        <taxon>Sedimentisphaerales</taxon>
        <taxon>Sedimentisphaeraceae</taxon>
        <taxon>Sedimentisphaera</taxon>
    </lineage>
</organism>
<dbReference type="InterPro" id="IPR026353">
    <property type="entry name" value="Hypoxan-DNA_Glyclase"/>
</dbReference>
<evidence type="ECO:0000313" key="3">
    <source>
        <dbReference type="EMBL" id="AQQ09081.1"/>
    </source>
</evidence>
<feature type="transmembrane region" description="Helical" evidence="1">
    <location>
        <begin position="54"/>
        <end position="71"/>
    </location>
</feature>
<dbReference type="Pfam" id="PF03167">
    <property type="entry name" value="UDG"/>
    <property type="match status" value="1"/>
</dbReference>
<evidence type="ECO:0000259" key="2">
    <source>
        <dbReference type="SMART" id="SM00986"/>
    </source>
</evidence>
<reference evidence="4" key="1">
    <citation type="submission" date="2017-02" db="EMBL/GenBank/DDBJ databases">
        <title>Comparative genomics and description of representatives of a novel lineage of planctomycetes thriving in anoxic sediments.</title>
        <authorList>
            <person name="Spring S."/>
            <person name="Bunk B."/>
            <person name="Sproer C."/>
            <person name="Klenk H.-P."/>
        </authorList>
    </citation>
    <scope>NUCLEOTIDE SEQUENCE [LARGE SCALE GENOMIC DNA]</scope>
    <source>
        <strain evidence="4">L21-RPul-D3</strain>
    </source>
</reference>
<dbReference type="Proteomes" id="UP000188273">
    <property type="component" value="Chromosome"/>
</dbReference>
<dbReference type="AlphaFoldDB" id="A0A1Q2HP28"/>
<keyword evidence="1" id="KW-0472">Membrane</keyword>
<gene>
    <name evidence="3" type="ORF">L21SP3_00879</name>
</gene>
<dbReference type="SMART" id="SM00986">
    <property type="entry name" value="UDG"/>
    <property type="match status" value="1"/>
</dbReference>
<keyword evidence="1" id="KW-1133">Transmembrane helix</keyword>
<dbReference type="SMART" id="SM00987">
    <property type="entry name" value="UreE_C"/>
    <property type="match status" value="1"/>
</dbReference>
<keyword evidence="4" id="KW-1185">Reference proteome</keyword>
<dbReference type="OrthoDB" id="9796171at2"/>
<evidence type="ECO:0000256" key="1">
    <source>
        <dbReference type="SAM" id="Phobius"/>
    </source>
</evidence>
<dbReference type="SUPFAM" id="SSF52141">
    <property type="entry name" value="Uracil-DNA glycosylase-like"/>
    <property type="match status" value="1"/>
</dbReference>
<accession>A0A1Q2HP28</accession>
<dbReference type="STRING" id="1940790.L21SP3_00879"/>
<dbReference type="NCBIfam" id="TIGR04274">
    <property type="entry name" value="hypoxanDNAglyco"/>
    <property type="match status" value="1"/>
</dbReference>
<dbReference type="RefSeq" id="WP_077539537.1">
    <property type="nucleotide sequence ID" value="NZ_CP019633.1"/>
</dbReference>
<dbReference type="EMBL" id="CP019633">
    <property type="protein sequence ID" value="AQQ09081.1"/>
    <property type="molecule type" value="Genomic_DNA"/>
</dbReference>
<proteinExistence type="predicted"/>
<feature type="domain" description="Uracil-DNA glycosylase-like" evidence="2">
    <location>
        <begin position="21"/>
        <end position="176"/>
    </location>
</feature>
<dbReference type="CDD" id="cd10032">
    <property type="entry name" value="UDG-F6_HDG"/>
    <property type="match status" value="1"/>
</dbReference>
<sequence>MNSCSKNPCPHIDQGILQSFDFSADRRSRILILGSMPGGESLKQRQYYAHHKNLFWHFMGIFFAAGWQLPYPKRLEKLRDSGVALWDAAQSCLREGSLDSNIKEAQPNDFSSLIETAPNIHTVFFNGRKAAELFRKLAAPEFPQIQRIEQITLPSTSPANASIPYDNKLSAWREVLKAAEKF</sequence>
<dbReference type="KEGG" id="pbu:L21SP3_00879"/>
<keyword evidence="1" id="KW-0812">Transmembrane</keyword>